<evidence type="ECO:0000256" key="3">
    <source>
        <dbReference type="ARBA" id="ARBA00023186"/>
    </source>
</evidence>
<evidence type="ECO:0000259" key="6">
    <source>
        <dbReference type="PROSITE" id="PS50076"/>
    </source>
</evidence>
<dbReference type="PROSITE" id="PS50076">
    <property type="entry name" value="DNAJ_2"/>
    <property type="match status" value="1"/>
</dbReference>
<dbReference type="GO" id="GO:0005737">
    <property type="term" value="C:cytoplasm"/>
    <property type="evidence" value="ECO:0007669"/>
    <property type="project" value="UniProtKB-SubCell"/>
</dbReference>
<feature type="transmembrane region" description="Helical" evidence="5">
    <location>
        <begin position="190"/>
        <end position="207"/>
    </location>
</feature>
<keyword evidence="3" id="KW-0143">Chaperone</keyword>
<dbReference type="InterPro" id="IPR001623">
    <property type="entry name" value="DnaJ_domain"/>
</dbReference>
<sequence>MISSQDRHKILNDFHLISGFVRGVKNAPDTPWLIQWVAAEASRMILCDAVVNVKKDQDEPLYNRLWAHCRNQGISFPNLQDPLQAVARSLGLVISETQVDFYDLLSVPPDVDTSQIRRAYRQKAYDMHPDTRKDGRADTAEFISLSAAYETLNDPVFRAQYDQSRRNIAVWKEASRPASRKRKPRSLKPVYQLAWLLLFLVVIAYIFDMIYRENAMTTGYQPAENDALVSKKIENILPPKKLLVPGDLSDLSGPLASDLTRKNPPAKPPLPEIPLFPTGFDKKSTSSQPSITRNKAESESSTDIGVNKKEVSISKKSELDRVSPKSEKNPLKKAENDAPVSKKIENILPPKKRLVPGDLSDLSGPLASDLTRKNPPAEPPLPEIPLFSTGFEKKLTSSQPSITRNKAESESSTDIG</sequence>
<dbReference type="Gene3D" id="1.10.287.110">
    <property type="entry name" value="DnaJ domain"/>
    <property type="match status" value="1"/>
</dbReference>
<evidence type="ECO:0000256" key="4">
    <source>
        <dbReference type="SAM" id="MobiDB-lite"/>
    </source>
</evidence>
<dbReference type="InterPro" id="IPR052094">
    <property type="entry name" value="Pre-mRNA-splicing_ERAD"/>
</dbReference>
<dbReference type="GO" id="GO:0000390">
    <property type="term" value="P:spliceosomal complex disassembly"/>
    <property type="evidence" value="ECO:0007669"/>
    <property type="project" value="TreeGrafter"/>
</dbReference>
<dbReference type="PANTHER" id="PTHR44313:SF1">
    <property type="entry name" value="DNAJ HOMOLOG SUBFAMILY C MEMBER 17"/>
    <property type="match status" value="1"/>
</dbReference>
<feature type="compositionally biased region" description="Basic and acidic residues" evidence="4">
    <location>
        <begin position="306"/>
        <end position="345"/>
    </location>
</feature>
<dbReference type="CDD" id="cd06257">
    <property type="entry name" value="DnaJ"/>
    <property type="match status" value="1"/>
</dbReference>
<dbReference type="InterPro" id="IPR018253">
    <property type="entry name" value="DnaJ_domain_CS"/>
</dbReference>
<accession>A0A0F8ZJU9</accession>
<keyword evidence="5" id="KW-0812">Transmembrane</keyword>
<feature type="domain" description="J" evidence="6">
    <location>
        <begin position="100"/>
        <end position="165"/>
    </location>
</feature>
<dbReference type="GO" id="GO:0005681">
    <property type="term" value="C:spliceosomal complex"/>
    <property type="evidence" value="ECO:0007669"/>
    <property type="project" value="TreeGrafter"/>
</dbReference>
<feature type="compositionally biased region" description="Polar residues" evidence="4">
    <location>
        <begin position="396"/>
        <end position="416"/>
    </location>
</feature>
<feature type="non-terminal residue" evidence="7">
    <location>
        <position position="416"/>
    </location>
</feature>
<evidence type="ECO:0000256" key="5">
    <source>
        <dbReference type="SAM" id="Phobius"/>
    </source>
</evidence>
<dbReference type="Pfam" id="PF00226">
    <property type="entry name" value="DnaJ"/>
    <property type="match status" value="1"/>
</dbReference>
<dbReference type="AlphaFoldDB" id="A0A0F8ZJU9"/>
<feature type="region of interest" description="Disordered" evidence="4">
    <location>
        <begin position="254"/>
        <end position="416"/>
    </location>
</feature>
<comment type="caution">
    <text evidence="7">The sequence shown here is derived from an EMBL/GenBank/DDBJ whole genome shotgun (WGS) entry which is preliminary data.</text>
</comment>
<dbReference type="PANTHER" id="PTHR44313">
    <property type="entry name" value="DNAJ HOMOLOG SUBFAMILY C MEMBER 17"/>
    <property type="match status" value="1"/>
</dbReference>
<dbReference type="SUPFAM" id="SSF46565">
    <property type="entry name" value="Chaperone J-domain"/>
    <property type="match status" value="1"/>
</dbReference>
<dbReference type="SMART" id="SM00271">
    <property type="entry name" value="DnaJ"/>
    <property type="match status" value="1"/>
</dbReference>
<gene>
    <name evidence="7" type="ORF">LCGC14_2686410</name>
</gene>
<organism evidence="7">
    <name type="scientific">marine sediment metagenome</name>
    <dbReference type="NCBI Taxonomy" id="412755"/>
    <lineage>
        <taxon>unclassified sequences</taxon>
        <taxon>metagenomes</taxon>
        <taxon>ecological metagenomes</taxon>
    </lineage>
</organism>
<evidence type="ECO:0000256" key="1">
    <source>
        <dbReference type="ARBA" id="ARBA00004496"/>
    </source>
</evidence>
<keyword evidence="2" id="KW-0963">Cytoplasm</keyword>
<keyword evidence="5" id="KW-0472">Membrane</keyword>
<name>A0A0F8ZJU9_9ZZZZ</name>
<feature type="compositionally biased region" description="Polar residues" evidence="4">
    <location>
        <begin position="285"/>
        <end position="304"/>
    </location>
</feature>
<comment type="subcellular location">
    <subcellularLocation>
        <location evidence="1">Cytoplasm</location>
    </subcellularLocation>
</comment>
<protein>
    <recommendedName>
        <fullName evidence="6">J domain-containing protein</fullName>
    </recommendedName>
</protein>
<keyword evidence="5" id="KW-1133">Transmembrane helix</keyword>
<dbReference type="InterPro" id="IPR036869">
    <property type="entry name" value="J_dom_sf"/>
</dbReference>
<dbReference type="EMBL" id="LAZR01047499">
    <property type="protein sequence ID" value="KKK94083.1"/>
    <property type="molecule type" value="Genomic_DNA"/>
</dbReference>
<evidence type="ECO:0000256" key="2">
    <source>
        <dbReference type="ARBA" id="ARBA00022490"/>
    </source>
</evidence>
<proteinExistence type="predicted"/>
<dbReference type="PRINTS" id="PR00625">
    <property type="entry name" value="JDOMAIN"/>
</dbReference>
<feature type="compositionally biased region" description="Pro residues" evidence="4">
    <location>
        <begin position="265"/>
        <end position="274"/>
    </location>
</feature>
<dbReference type="PROSITE" id="PS00636">
    <property type="entry name" value="DNAJ_1"/>
    <property type="match status" value="1"/>
</dbReference>
<evidence type="ECO:0000313" key="7">
    <source>
        <dbReference type="EMBL" id="KKK94083.1"/>
    </source>
</evidence>
<reference evidence="7" key="1">
    <citation type="journal article" date="2015" name="Nature">
        <title>Complex archaea that bridge the gap between prokaryotes and eukaryotes.</title>
        <authorList>
            <person name="Spang A."/>
            <person name="Saw J.H."/>
            <person name="Jorgensen S.L."/>
            <person name="Zaremba-Niedzwiedzka K."/>
            <person name="Martijn J."/>
            <person name="Lind A.E."/>
            <person name="van Eijk R."/>
            <person name="Schleper C."/>
            <person name="Guy L."/>
            <person name="Ettema T.J."/>
        </authorList>
    </citation>
    <scope>NUCLEOTIDE SEQUENCE</scope>
</reference>